<comment type="caution">
    <text evidence="2">The sequence shown here is derived from an EMBL/GenBank/DDBJ whole genome shotgun (WGS) entry which is preliminary data.</text>
</comment>
<accession>A0A367G0E3</accession>
<evidence type="ECO:0000256" key="1">
    <source>
        <dbReference type="SAM" id="Phobius"/>
    </source>
</evidence>
<keyword evidence="1" id="KW-0472">Membrane</keyword>
<dbReference type="RefSeq" id="WP_092073027.1">
    <property type="nucleotide sequence ID" value="NZ_PSQG01000010.1"/>
</dbReference>
<gene>
    <name evidence="2" type="ORF">C4886_08255</name>
</gene>
<dbReference type="AlphaFoldDB" id="A0A367G0E3"/>
<feature type="transmembrane region" description="Helical" evidence="1">
    <location>
        <begin position="7"/>
        <end position="31"/>
    </location>
</feature>
<proteinExistence type="predicted"/>
<reference evidence="2 3" key="1">
    <citation type="submission" date="2018-02" db="EMBL/GenBank/DDBJ databases">
        <title>Complete genome sequencing of Faecalibacterium prausnitzii strains isolated from the human gut.</title>
        <authorList>
            <person name="Fitzgerald B.C."/>
            <person name="Shkoporov A.N."/>
            <person name="Ross P.R."/>
            <person name="Hill C."/>
        </authorList>
    </citation>
    <scope>NUCLEOTIDE SEQUENCE [LARGE SCALE GENOMIC DNA]</scope>
    <source>
        <strain evidence="2 3">APC942/31-1</strain>
    </source>
</reference>
<evidence type="ECO:0000313" key="2">
    <source>
        <dbReference type="EMBL" id="RCH43978.1"/>
    </source>
</evidence>
<keyword evidence="1" id="KW-0812">Transmembrane</keyword>
<dbReference type="EMBL" id="PSQG01000010">
    <property type="protein sequence ID" value="RCH43978.1"/>
    <property type="molecule type" value="Genomic_DNA"/>
</dbReference>
<protein>
    <submittedName>
        <fullName evidence="2">Uncharacterized protein</fullName>
    </submittedName>
</protein>
<name>A0A367G0E3_9FIRM</name>
<keyword evidence="1" id="KW-1133">Transmembrane helix</keyword>
<evidence type="ECO:0000313" key="3">
    <source>
        <dbReference type="Proteomes" id="UP000253208"/>
    </source>
</evidence>
<organism evidence="2 3">
    <name type="scientific">Blautia obeum</name>
    <dbReference type="NCBI Taxonomy" id="40520"/>
    <lineage>
        <taxon>Bacteria</taxon>
        <taxon>Bacillati</taxon>
        <taxon>Bacillota</taxon>
        <taxon>Clostridia</taxon>
        <taxon>Lachnospirales</taxon>
        <taxon>Lachnospiraceae</taxon>
        <taxon>Blautia</taxon>
    </lineage>
</organism>
<sequence>MKQKHTFFVTVGIPSLFLIFSVLCLCVLALLTLGSSRSSLNTARHSMEQTENYYTGCASATETVSEIRDDLEQYREKASDETRYFSMIQKLADTRNDLSWDSHSHTLSFSVGISETQQLSVVLEIFYPQKKSSSTYQILQWNTELTGSWQPDNHQNVFKGE</sequence>
<dbReference type="Proteomes" id="UP000253208">
    <property type="component" value="Unassembled WGS sequence"/>
</dbReference>